<keyword evidence="3" id="KW-1185">Reference proteome</keyword>
<proteinExistence type="predicted"/>
<dbReference type="InterPro" id="IPR012885">
    <property type="entry name" value="F-box_Sdz-33"/>
</dbReference>
<dbReference type="EMBL" id="DS268498">
    <property type="protein sequence ID" value="EFP12201.1"/>
    <property type="molecule type" value="Genomic_DNA"/>
</dbReference>
<protein>
    <recommendedName>
        <fullName evidence="1">Sdz-33 F-box domain-containing protein</fullName>
    </recommendedName>
</protein>
<organism evidence="3">
    <name type="scientific">Caenorhabditis remanei</name>
    <name type="common">Caenorhabditis vulgaris</name>
    <dbReference type="NCBI Taxonomy" id="31234"/>
    <lineage>
        <taxon>Eukaryota</taxon>
        <taxon>Metazoa</taxon>
        <taxon>Ecdysozoa</taxon>
        <taxon>Nematoda</taxon>
        <taxon>Chromadorea</taxon>
        <taxon>Rhabditida</taxon>
        <taxon>Rhabditina</taxon>
        <taxon>Rhabditomorpha</taxon>
        <taxon>Rhabditoidea</taxon>
        <taxon>Rhabditidae</taxon>
        <taxon>Peloderinae</taxon>
        <taxon>Caenorhabditis</taxon>
    </lineage>
</organism>
<dbReference type="HOGENOM" id="CLU_028840_0_1_1"/>
<sequence>MTTPFPLFSLPYLPLKQVLDYFGPYGIIILSLCSQKSKSVAVSYRGPSKDVELELTSNDGFHLCHNFTNLIDVVNVSDLDDIILPTVSIGKFRHVQYEMDGDCLVTYWYNELTGLTEIGNYAREIFNRHIDKFSLISEDMNNNKRMIKWTMDTQGYIEDFHFKSEKTLDEDLDHVLENVKCTGCLSLTAEPSENYRPANPPVFNFHKIYIQNSFWIKQEDLLAMNCKIVRLYDSKLTSRDFNVFLKHWMAGGCSKLKLLHVSGEEDINCESVLDGVEFIKRGDDVKRKYVNEENKYYTMTGGFDIKRSSDDVHMTIANGWKRFCMFVWPDFAGNSYH</sequence>
<dbReference type="AlphaFoldDB" id="E3MYQ6"/>
<dbReference type="Proteomes" id="UP000008281">
    <property type="component" value="Unassembled WGS sequence"/>
</dbReference>
<evidence type="ECO:0000313" key="3">
    <source>
        <dbReference type="Proteomes" id="UP000008281"/>
    </source>
</evidence>
<feature type="domain" description="Sdz-33 F-box" evidence="1">
    <location>
        <begin position="204"/>
        <end position="261"/>
    </location>
</feature>
<accession>E3MYQ6</accession>
<dbReference type="PANTHER" id="PTHR21503:SF8">
    <property type="entry name" value="F-BOX ASSOCIATED DOMAIN-CONTAINING PROTEIN-RELATED"/>
    <property type="match status" value="1"/>
</dbReference>
<dbReference type="OMA" id="EEDINCE"/>
<dbReference type="InParanoid" id="E3MYQ6"/>
<dbReference type="Pfam" id="PF07735">
    <property type="entry name" value="FBA_2"/>
    <property type="match status" value="1"/>
</dbReference>
<reference evidence="2" key="1">
    <citation type="submission" date="2007-07" db="EMBL/GenBank/DDBJ databases">
        <title>PCAP assembly of the Caenorhabditis remanei genome.</title>
        <authorList>
            <consortium name="The Caenorhabditis remanei Sequencing Consortium"/>
            <person name="Wilson R.K."/>
        </authorList>
    </citation>
    <scope>NUCLEOTIDE SEQUENCE [LARGE SCALE GENOMIC DNA]</scope>
    <source>
        <strain evidence="2">PB4641</strain>
    </source>
</reference>
<name>E3MYQ6_CAERE</name>
<dbReference type="PANTHER" id="PTHR21503">
    <property type="entry name" value="F-BOX-CONTAINING HYPOTHETICAL PROTEIN C.ELEGANS"/>
    <property type="match status" value="1"/>
</dbReference>
<evidence type="ECO:0000259" key="1">
    <source>
        <dbReference type="Pfam" id="PF07735"/>
    </source>
</evidence>
<evidence type="ECO:0000313" key="2">
    <source>
        <dbReference type="EMBL" id="EFP12201.1"/>
    </source>
</evidence>
<gene>
    <name evidence="2" type="ORF">CRE_04156</name>
</gene>